<dbReference type="InterPro" id="IPR024973">
    <property type="entry name" value="ESPR"/>
</dbReference>
<evidence type="ECO:0000256" key="6">
    <source>
        <dbReference type="SAM" id="MobiDB-lite"/>
    </source>
</evidence>
<feature type="compositionally biased region" description="Polar residues" evidence="6">
    <location>
        <begin position="457"/>
        <end position="468"/>
    </location>
</feature>
<organism evidence="8 9">
    <name type="scientific">Neisseria meningitidis</name>
    <dbReference type="NCBI Taxonomy" id="487"/>
    <lineage>
        <taxon>Bacteria</taxon>
        <taxon>Pseudomonadati</taxon>
        <taxon>Pseudomonadota</taxon>
        <taxon>Betaproteobacteria</taxon>
        <taxon>Neisseriales</taxon>
        <taxon>Neisseriaceae</taxon>
        <taxon>Neisseria</taxon>
    </lineage>
</organism>
<evidence type="ECO:0000256" key="3">
    <source>
        <dbReference type="ARBA" id="ARBA00022913"/>
    </source>
</evidence>
<proteinExistence type="inferred from homology"/>
<dbReference type="NCBIfam" id="TIGR01901">
    <property type="entry name" value="adhes_NPXG"/>
    <property type="match status" value="1"/>
</dbReference>
<keyword evidence="2" id="KW-0800">Toxin</keyword>
<dbReference type="GO" id="GO:0090729">
    <property type="term" value="F:toxin activity"/>
    <property type="evidence" value="ECO:0007669"/>
    <property type="project" value="UniProtKB-KW"/>
</dbReference>
<gene>
    <name evidence="8" type="primary">fhaB_2</name>
    <name evidence="8" type="ORF">NCTC8554_01110</name>
</gene>
<feature type="domain" description="Filamentous haemagglutinin FhaB/tRNA nuclease CdiA-like TPS" evidence="7">
    <location>
        <begin position="99"/>
        <end position="219"/>
    </location>
</feature>
<reference evidence="8 9" key="1">
    <citation type="submission" date="2018-06" db="EMBL/GenBank/DDBJ databases">
        <authorList>
            <consortium name="Pathogen Informatics"/>
            <person name="Doyle S."/>
        </authorList>
    </citation>
    <scope>NUCLEOTIDE SEQUENCE [LARGE SCALE GENOMIC DNA]</scope>
    <source>
        <strain evidence="8 9">NCTC8554</strain>
    </source>
</reference>
<comment type="subcellular location">
    <subcellularLocation>
        <location evidence="1">Target cell</location>
        <location evidence="1">Target cell cytoplasm</location>
    </subcellularLocation>
</comment>
<evidence type="ECO:0000256" key="4">
    <source>
        <dbReference type="ARBA" id="ARBA00023026"/>
    </source>
</evidence>
<dbReference type="EMBL" id="UGRP01000001">
    <property type="protein sequence ID" value="SUA19409.1"/>
    <property type="molecule type" value="Genomic_DNA"/>
</dbReference>
<dbReference type="InterPro" id="IPR006914">
    <property type="entry name" value="VENN_dom"/>
</dbReference>
<dbReference type="InterPro" id="IPR025157">
    <property type="entry name" value="Hemagglutinin_rpt"/>
</dbReference>
<sequence length="3100" mass="329242">MNRTLYKVVFNKHRNCMIAVAENAKREGKNTADTQAVGILPNDIAGFAGFIHSISVISFSLSLLLGSALILTSSSANAQGIVADKSAPAQQQPTILQTGNGIPQVNIQTPTSAGVSVNQYTQFDVGNRGAILNNSRSNTQTQLGGWIQGNLWLARGEARVVVNQINSSHSSQMNGYIEVGGRRAEVVIANPAGIAVNGGGFINASRATLTTGQPQYQAGALTGFQVRSGHVAITGQGLDARDTDFTQILSHAVKIDGPVWGKDVRVSAGKNNVSADGSIRSSHSPATNINSDNSLYAIDTGALGGMYAGKITLISTDRDASVRNQGQWFASAGNVAVNAEGKLVNTGMIAATGENHAVSLHARNVHNSGTVASQDDANIHSQTLDNSGTVLSSGQLTVRNLGRLKNHNNGTIQAARLDMSTGGLDNTGNITQTGSQALDLVSAGKFDNSGKIGVSDVPQTGLNPNPSVIPQIPSTATGSGSSTVSASKPGSNNPVSPTAPAKNYAGGRIQTTGAFDNAGSINAGGQIDIAAQNGLENSGSLNAAKLRVSGDSFNNTVKGKLQAHDLAVNTQTAKNSGHLLTLTGKIDNRELHNAGEIAANNLTLIHSGRLSNDKKGNIRAAYLQLDTAGLHNAGNILADSGTVTTKNNLHNTGKVSVARLNTEGQTLDNTHGHIEAETVNIQSQQLTNQSGHITATEQLTINSRNVDNQNGKLLSANQAQLAVSDGLYNQHGEIATNRQLSIHDKNQNTLALNNADGTIQSAGNVSLKAKSLANNGTLTAGNKLDIALTDDFVVERDLTAGKQLNLSIKGRLKNTHTLQAGHTLKLNAGNIDNQVTGKIIGGEQTDITSEQHVDNRGLINSDGLTHIGAGQTLTNTGTGKIYGNHIALDAQILLNREETTEGSTKAGAIAARKRLDIGAKEIHNQEGALLSSEGIFAVGNRLDEQHHAAGMADTFVNGSAGLEVQGDALMSVRNMQNINNHFKTETYLAKAEKQVRDYTVLGQNTYYQAGKDGLFDNSQGQKDQTTATFHLKNGSRIEANQWHVRDYHIETYKERIIENRPAHITVGGNLTASGQNWLNKDSRIVVGGRIITDDLNQKEITNQSTTGKGRTDAVGTQWDSVTKKGWYSGRKRQRRTERNHTPYHDTQLFTHDFDTPVSVIQQNAASPSFQPAASAIKLIDGVSTAAVNGQRIHTGNVVSLNNATVTLPNSSLYTTHPDNKGWLVETDPQFADYRRWLGSDYMLQQLKLDTNHLHKRLGDGYYEQKLVNEQIHQLTGYRRLDGYRSDEEQFKALMDNGLTAAKTFGLTPGIALSAEQVARLTSDIVWMENQTVTLSDGSTQTVLVPKVYALARKGDLNTSGGLISAEQVLLKLQNGNLTNSGTIAGRQAVLIQARNINSNGNIQADQIGLKAEKSINIDGGQVQAGRLLTAQAQNINLNGTTQTSGNERNGNTAIDRMAGINVVGSHTEQVDNRASDGILSLHAGNDINLNAATVSNQVKDGTTQITAGNNLNLGTIRTEHREAYGTLDDENHRHVRQSTEVGSSIRTQNGALLRAGNDLKIRQGELEAEEGKTVLAAGRDVTISEGRQITELDTSVSGKSKGILSSTKTQDRYRFSHDEAVGSNIGGGKMIVAAGQDINVRGSNLISDKGIVLKAGRDIQLEAASNRHFDAETHEYKKSGLSGGFRDGVLSVGYTKASTKSNQDQTVTTLTNSQVGSKQGNTVVVAERTLNTKAAILASGSDMHLQGRDVALNAGYTETNNNNDIEQKQSGLSMGITLNPIDAAKANYKRNMQGSGYSNSIVGKTLQRADAGAKASTAAFTPIVINGGRQKTTENRHQEDTQAVVTAVSAQGNLNIVADGGSIRSEGTKLTAEGDILLSATESITLDVARNTADQHGSRKRSGFSIDNRELIPAGTFNDRGNAQGNLDKAIGTQLSAGGMAVLQAQKADINIFGSSVAAQDDTTLSAGRNINIRSSQNNQTKSERQITSGIGTAVISDTEHFAGWMKNRKDSNSNQVEQIKSQVGSLGGNVNMQAGGNYTQQIANVVAAKDINITAKSVEILADHNRNNSHQSERDVKIGTFAKVSSPLIDLVNAAEGAVKSKADDRTQALQTLAAGAQAYSTYNTATSGGALAKAEVGFGFKTANSSQDQSQNHSQANVLNAGGNLNIRSTEGNIHLQNTQAQAAETLRLDSAKDLILESGQSSQSADGKNSSLGASVGVGVSVGAQTGVYAYGEVGGSKGKNHYLAQTHDHTTLQAKKIELASKGDTTLKGATATASRIDADVKGRLNIESVQDHTEQDNKQTGAGVRVQVSLGTAWEASGNFNQSKASGSSDSAAIQSGLFAGEGGYHIEADSIHLKGGAITSTAPKEQNELTAKRLTFENIQNQSSYSASNVSLSGSYGSDSPSETPDNADFRQTNLGKAFARSAGKNGTDFNPGLPQYEKGGDNSTTYATLSEGRLNIGGKETTTQELGINSDSSNAHRAVAALPDLAKITEKQQIIAKATSDIVSAAHTFSRNRQKTAAENKAKAEAEFEGRLKAQNDGSYEAYAKLDETERQKILINYSETYRKANAEAQNWGVGGKHSRALNAGITLTTGLLGGQSGLQSAVNAAAPYASEAIGRTFGHGENKNETAQAVGHFLLGAAIARVNGGNFAAGGSAAVAAEKAAEHLAQQYNDGKTAIDPQTGEFNANLLPEHIKEEIKSKSGVIASLTGAAVGGTPVDAQTGGAVGQNAVENNLYLTSEALKKDEQTARKIYSVIKEQVKHECSSKGRITECRQNIGRIIEFTQDKRFDSRFKDLKKESLYYLNQHPDLVASYLKAEYEKLDREDKSILHRYISPGAEIVSGSLGVVLSGVAGGGSCAETFGLGCAAALVGVTSSYDHVITGTKNFGKKASEQRPTITVQTLKQLGLSEQAAEYVQFSIDLFSVGKSGASMPKAKPVSDAKPRWEVDRKLNKLTTREQVEKNVQEIRNGNKNSNFSQHAQLEREINKLKSADEINFADGMGKFTDSMNDKAFSRLVKSVKENGFTNPVVEYVEINGKAYIVRGNNRVFAAEYLGRIHELKFKKVDFPVPNTSWKNPTDVLNESGNVKRPRYRSK</sequence>
<protein>
    <submittedName>
        <fullName evidence="8">Filamentous hemagglutinin family N-terminal domain protein</fullName>
    </submittedName>
</protein>
<dbReference type="InterPro" id="IPR012334">
    <property type="entry name" value="Pectin_lyas_fold"/>
</dbReference>
<dbReference type="Pfam" id="PF13018">
    <property type="entry name" value="ESPR"/>
    <property type="match status" value="1"/>
</dbReference>
<dbReference type="SMART" id="SM00912">
    <property type="entry name" value="Haemagg_act"/>
    <property type="match status" value="1"/>
</dbReference>
<dbReference type="Pfam" id="PF13332">
    <property type="entry name" value="Fil_haemagg_2"/>
    <property type="match status" value="4"/>
</dbReference>
<feature type="region of interest" description="Disordered" evidence="6">
    <location>
        <begin position="2427"/>
        <end position="2454"/>
    </location>
</feature>
<dbReference type="RefSeq" id="WP_082301644.1">
    <property type="nucleotide sequence ID" value="NZ_CP020401.2"/>
</dbReference>
<feature type="compositionally biased region" description="Low complexity" evidence="6">
    <location>
        <begin position="473"/>
        <end position="491"/>
    </location>
</feature>
<dbReference type="Pfam" id="PF05860">
    <property type="entry name" value="TPS"/>
    <property type="match status" value="1"/>
</dbReference>
<evidence type="ECO:0000259" key="7">
    <source>
        <dbReference type="SMART" id="SM00912"/>
    </source>
</evidence>
<accession>A0A378VSW9</accession>
<feature type="compositionally biased region" description="Low complexity" evidence="6">
    <location>
        <begin position="2393"/>
        <end position="2408"/>
    </location>
</feature>
<evidence type="ECO:0000256" key="1">
    <source>
        <dbReference type="ARBA" id="ARBA00004219"/>
    </source>
</evidence>
<feature type="region of interest" description="Disordered" evidence="6">
    <location>
        <begin position="2393"/>
        <end position="2415"/>
    </location>
</feature>
<evidence type="ECO:0000256" key="2">
    <source>
        <dbReference type="ARBA" id="ARBA00022656"/>
    </source>
</evidence>
<evidence type="ECO:0000256" key="5">
    <source>
        <dbReference type="ARBA" id="ARBA00024043"/>
    </source>
</evidence>
<dbReference type="SUPFAM" id="SSF51126">
    <property type="entry name" value="Pectin lyase-like"/>
    <property type="match status" value="1"/>
</dbReference>
<name>A0A378VSW9_NEIME</name>
<keyword evidence="3" id="KW-1266">Target cell cytoplasm</keyword>
<evidence type="ECO:0000313" key="8">
    <source>
        <dbReference type="EMBL" id="SUA19409.1"/>
    </source>
</evidence>
<dbReference type="Proteomes" id="UP000254176">
    <property type="component" value="Unassembled WGS sequence"/>
</dbReference>
<feature type="region of interest" description="Disordered" evidence="6">
    <location>
        <begin position="452"/>
        <end position="505"/>
    </location>
</feature>
<dbReference type="NCBIfam" id="TIGR01731">
    <property type="entry name" value="fil_hemag_20aa"/>
    <property type="match status" value="7"/>
</dbReference>
<keyword evidence="4" id="KW-0843">Virulence</keyword>
<dbReference type="GO" id="GO:0003824">
    <property type="term" value="F:catalytic activity"/>
    <property type="evidence" value="ECO:0007669"/>
    <property type="project" value="UniProtKB-ARBA"/>
</dbReference>
<evidence type="ECO:0000313" key="9">
    <source>
        <dbReference type="Proteomes" id="UP000254176"/>
    </source>
</evidence>
<dbReference type="InterPro" id="IPR010069">
    <property type="entry name" value="CdiA_FHA1_rpt"/>
</dbReference>
<comment type="similarity">
    <text evidence="5">In the N-terminal section; belongs to the CdiA toxin family.</text>
</comment>
<dbReference type="Pfam" id="PF04829">
    <property type="entry name" value="PT-VENN"/>
    <property type="match status" value="1"/>
</dbReference>
<dbReference type="InterPro" id="IPR008638">
    <property type="entry name" value="FhaB/CdiA-like_TPS"/>
</dbReference>
<dbReference type="InterPro" id="IPR011050">
    <property type="entry name" value="Pectin_lyase_fold/virulence"/>
</dbReference>
<dbReference type="Gene3D" id="2.160.20.10">
    <property type="entry name" value="Single-stranded right-handed beta-helix, Pectin lyase-like"/>
    <property type="match status" value="1"/>
</dbReference>